<evidence type="ECO:0000313" key="2">
    <source>
        <dbReference type="Proteomes" id="UP000266273"/>
    </source>
</evidence>
<keyword evidence="2" id="KW-1185">Reference proteome</keyword>
<evidence type="ECO:0000313" key="1">
    <source>
        <dbReference type="EMBL" id="RIA56559.1"/>
    </source>
</evidence>
<dbReference type="RefSeq" id="WP_119061342.1">
    <property type="nucleotide sequence ID" value="NZ_QXDF01000001.1"/>
</dbReference>
<gene>
    <name evidence="1" type="ORF">BXY53_1665</name>
</gene>
<name>A0A397Q7U5_9HYPH</name>
<organism evidence="1 2">
    <name type="scientific">Dichotomicrobium thermohalophilum</name>
    <dbReference type="NCBI Taxonomy" id="933063"/>
    <lineage>
        <taxon>Bacteria</taxon>
        <taxon>Pseudomonadati</taxon>
        <taxon>Pseudomonadota</taxon>
        <taxon>Alphaproteobacteria</taxon>
        <taxon>Hyphomicrobiales</taxon>
        <taxon>Hyphomicrobiaceae</taxon>
        <taxon>Dichotomicrobium</taxon>
    </lineage>
</organism>
<proteinExistence type="predicted"/>
<dbReference type="AlphaFoldDB" id="A0A397Q7U5"/>
<reference evidence="1 2" key="1">
    <citation type="submission" date="2018-08" db="EMBL/GenBank/DDBJ databases">
        <title>Genomic Encyclopedia of Archaeal and Bacterial Type Strains, Phase II (KMG-II): from individual species to whole genera.</title>
        <authorList>
            <person name="Goeker M."/>
        </authorList>
    </citation>
    <scope>NUCLEOTIDE SEQUENCE [LARGE SCALE GENOMIC DNA]</scope>
    <source>
        <strain evidence="1 2">DSM 5002</strain>
    </source>
</reference>
<dbReference type="Proteomes" id="UP000266273">
    <property type="component" value="Unassembled WGS sequence"/>
</dbReference>
<dbReference type="EMBL" id="QXDF01000001">
    <property type="protein sequence ID" value="RIA56559.1"/>
    <property type="molecule type" value="Genomic_DNA"/>
</dbReference>
<comment type="caution">
    <text evidence="1">The sequence shown here is derived from an EMBL/GenBank/DDBJ whole genome shotgun (WGS) entry which is preliminary data.</text>
</comment>
<sequence length="274" mass="29884">MSATGGIAAQADTEKTLPDARPSERLLSLLMLVQRTVLPRHVELKTDDTAVGLDLASQRLQLGVRAGNHFFIDDTLATAAPAAHKLLRRRARGVIRHDETLRDHQAALCACAARALLRFCAEGEPRYRINAAPLEEAWAAASFSVMDLYEAAREQAMQAGRGPVRAFFDTVRAKMDEAWLLSQDGWIVEAPADARGLAQYAEVTKTARLLAAWRDAASDAGTPQLAYATRPPHDWIWSIASDANHIALLRCSPLKWAATLSAWSDYAGASDVES</sequence>
<accession>A0A397Q7U5</accession>
<protein>
    <submittedName>
        <fullName evidence="1">Uncharacterized protein</fullName>
    </submittedName>
</protein>